<proteinExistence type="predicted"/>
<dbReference type="Gene3D" id="3.40.630.30">
    <property type="match status" value="1"/>
</dbReference>
<reference evidence="2 3" key="1">
    <citation type="submission" date="2012-12" db="EMBL/GenBank/DDBJ databases">
        <title>Genome assembly of Fulvivirga imtechensis AK7.</title>
        <authorList>
            <person name="Nupur N."/>
            <person name="Khatri I."/>
            <person name="Kumar R."/>
            <person name="Subramanian S."/>
            <person name="Pinnaka A."/>
        </authorList>
    </citation>
    <scope>NUCLEOTIDE SEQUENCE [LARGE SCALE GENOMIC DNA]</scope>
    <source>
        <strain evidence="2 3">AK7</strain>
    </source>
</reference>
<accession>L8JUD6</accession>
<feature type="domain" description="N-acetyltransferase" evidence="1">
    <location>
        <begin position="58"/>
        <end position="191"/>
    </location>
</feature>
<evidence type="ECO:0000313" key="2">
    <source>
        <dbReference type="EMBL" id="ELR71164.1"/>
    </source>
</evidence>
<keyword evidence="3" id="KW-1185">Reference proteome</keyword>
<dbReference type="AlphaFoldDB" id="L8JUD6"/>
<dbReference type="GO" id="GO:0016747">
    <property type="term" value="F:acyltransferase activity, transferring groups other than amino-acyl groups"/>
    <property type="evidence" value="ECO:0007669"/>
    <property type="project" value="InterPro"/>
</dbReference>
<dbReference type="STRING" id="1237149.C900_02968"/>
<protein>
    <recommendedName>
        <fullName evidence="1">N-acetyltransferase domain-containing protein</fullName>
    </recommendedName>
</protein>
<dbReference type="InterPro" id="IPR016181">
    <property type="entry name" value="Acyl_CoA_acyltransferase"/>
</dbReference>
<dbReference type="eggNOG" id="COG1670">
    <property type="taxonomic scope" value="Bacteria"/>
</dbReference>
<sequence>MFAQGPVIKYTNAENVAKHPAYSHAVTFLNSGIAKTSITGSVLMPDIILPEKLKNEDIILQELRIEDAVEFYNCCRQLKVVYQYQEATYRPFESPLQFVSRMILIHEKLWTISLAEEPEVVIGTCSLHGYDLKASRIDIGGAVLPGHWDHLYSALDLALQSVRKSQGIKMVVAKTTVKNQIAIDMAEKLGFLLIYSGKREAIVRWVI</sequence>
<gene>
    <name evidence="2" type="ORF">C900_02968</name>
</gene>
<evidence type="ECO:0000313" key="3">
    <source>
        <dbReference type="Proteomes" id="UP000011135"/>
    </source>
</evidence>
<name>L8JUD6_9BACT</name>
<dbReference type="SUPFAM" id="SSF55729">
    <property type="entry name" value="Acyl-CoA N-acyltransferases (Nat)"/>
    <property type="match status" value="1"/>
</dbReference>
<evidence type="ECO:0000259" key="1">
    <source>
        <dbReference type="Pfam" id="PF13302"/>
    </source>
</evidence>
<organism evidence="2 3">
    <name type="scientific">Fulvivirga imtechensis AK7</name>
    <dbReference type="NCBI Taxonomy" id="1237149"/>
    <lineage>
        <taxon>Bacteria</taxon>
        <taxon>Pseudomonadati</taxon>
        <taxon>Bacteroidota</taxon>
        <taxon>Cytophagia</taxon>
        <taxon>Cytophagales</taxon>
        <taxon>Fulvivirgaceae</taxon>
        <taxon>Fulvivirga</taxon>
    </lineage>
</organism>
<dbReference type="InterPro" id="IPR000182">
    <property type="entry name" value="GNAT_dom"/>
</dbReference>
<dbReference type="EMBL" id="AMZN01000044">
    <property type="protein sequence ID" value="ELR71164.1"/>
    <property type="molecule type" value="Genomic_DNA"/>
</dbReference>
<dbReference type="Proteomes" id="UP000011135">
    <property type="component" value="Unassembled WGS sequence"/>
</dbReference>
<dbReference type="Pfam" id="PF13302">
    <property type="entry name" value="Acetyltransf_3"/>
    <property type="match status" value="1"/>
</dbReference>
<comment type="caution">
    <text evidence="2">The sequence shown here is derived from an EMBL/GenBank/DDBJ whole genome shotgun (WGS) entry which is preliminary data.</text>
</comment>